<proteinExistence type="predicted"/>
<dbReference type="PANTHER" id="PTHR40081:SF1">
    <property type="entry name" value="TAT PATHWAY SIGNAL SEQUENCE DOMAIN PROTEIN"/>
    <property type="match status" value="1"/>
</dbReference>
<evidence type="ECO:0008006" key="7">
    <source>
        <dbReference type="Google" id="ProtNLM"/>
    </source>
</evidence>
<feature type="domain" description="PcRGLX/YetA-like N-terminal RIFT barrel" evidence="2">
    <location>
        <begin position="171"/>
        <end position="200"/>
    </location>
</feature>
<feature type="domain" description="PcRGLX/YetA-like central beta-sandwich" evidence="3">
    <location>
        <begin position="239"/>
        <end position="587"/>
    </location>
</feature>
<evidence type="ECO:0000259" key="3">
    <source>
        <dbReference type="Pfam" id="PF21345"/>
    </source>
</evidence>
<feature type="domain" description="PcRGLX/YetA-like C-terminal alpha/alpha toroid" evidence="4">
    <location>
        <begin position="593"/>
        <end position="998"/>
    </location>
</feature>
<dbReference type="Pfam" id="PF21345">
    <property type="entry name" value="PcRGLX_2nd"/>
    <property type="match status" value="1"/>
</dbReference>
<evidence type="ECO:0000259" key="4">
    <source>
        <dbReference type="Pfam" id="PF21346"/>
    </source>
</evidence>
<dbReference type="RefSeq" id="WP_326067802.1">
    <property type="nucleotide sequence ID" value="NZ_JAKOBR010000123.1"/>
</dbReference>
<dbReference type="InterPro" id="IPR048330">
    <property type="entry name" value="PcRGLX/YetA_2nd"/>
</dbReference>
<evidence type="ECO:0000313" key="6">
    <source>
        <dbReference type="Proteomes" id="UP000029278"/>
    </source>
</evidence>
<dbReference type="InterPro" id="IPR045793">
    <property type="entry name" value="PcRGLX/YetA-like"/>
</dbReference>
<dbReference type="PATRIC" id="fig|44252.3.peg.5814"/>
<comment type="caution">
    <text evidence="5">The sequence shown here is derived from an EMBL/GenBank/DDBJ whole genome shotgun (WGS) entry which is preliminary data.</text>
</comment>
<dbReference type="InterPro" id="IPR048331">
    <property type="entry name" value="PcRGLX/YetA_3rd"/>
</dbReference>
<name>A0A090Y727_PAEMA</name>
<dbReference type="AlphaFoldDB" id="A0A090Y727"/>
<dbReference type="PANTHER" id="PTHR40081">
    <property type="entry name" value="CONCANAVALIN A-LIKE LECTIN/GLUCANASE"/>
    <property type="match status" value="1"/>
</dbReference>
<sequence>MSGALPGVLSGAGPVHLRWLSERGEPELPVGTTWGVPWKKGALAREEVPGLRLGWVGVSAGSTGYGGHSRSTETAGSGRPAVFAESNEPNESVVSGGFGVSAGSTESTEPSRLAESAGGGCAGSLGNAGCATGGTAGSMVGLPVPGVAPGAVLVRAHAAWGEMIPDVIPDEELVPLQSWPTAFWPDGSVKWTAHAAVFGKGGSMRDAALAAGGPPSGCAAVRLNPNGQRPALAAGSALSVEELEGAIRVDTGAITCLIGTRGQKVIGSIMRGGAELCSGGTLVCLREAESAVSGGRVRREEPFAGRIHRAKVEQAGPVRAVVKLEGRHAAASGGSREWLPFTLRLYFYARLESIRFVYTFHYDGNPHQDFIKGLGISFALPMRGPLYNRHVRFTGGRGLFSESPKTLHTRRTKGRYRELFAEQTAGRAIAFDPEQDAYFLGLLDDSATWDAFKLVQDSSEHYRIAKRTGAGCSWVKAADGRRAGGLGYAGSEGGGLAVGLKDFWQKHPSAMEISGMAGEEAKFTVWFWSPDAGAMDLRHYDTKTHVESSYEGAEELRATPYGIANTSELTVWCTGGTPEPEAVARMAREAGAPSRLVCGPEYTYAAGAFGIWSLPDRSTPAKAYLEDRLDGIIAFYRREIEQRKWYGFWDYGDVMHSYDPVRHVWNYDLGGCAWQNTELAPNMWLWLTFLRTGREDVFRMAEAMTRHTCEVDAYHFGEYAGLGSRHNVVHWGCGCKEARIAMAGLHRYYYYLTADERIGDMMDEVKDADYSTVTLDPMRAYFPKDEHPTHIRVGPDWAAFSSNWMTRWERYEDEVYRDKIFTGIGCLKAANFRLISGPTYGYDPRTGVLTGMGDDNWGRHLAICMGGPQVWFELAGMLEDPEWEEMLAEFGLFYNLPSEEKLVRTGGAVGGGRLRFEHPVLSVAIAAYGAYYHNDAATAALCWSILLDNDFGRVDLSRAEVPALHAEEVLEVDWMNTNEASQWSLNAIISLELIDQFLPEQITDESASAAT</sequence>
<dbReference type="InterPro" id="IPR048329">
    <property type="entry name" value="PcRGLX_1st"/>
</dbReference>
<dbReference type="Pfam" id="PF19501">
    <property type="entry name" value="PcRGLX_1st"/>
    <property type="match status" value="2"/>
</dbReference>
<dbReference type="STRING" id="44252.DJ90_4719"/>
<gene>
    <name evidence="5" type="ORF">DJ90_4719</name>
</gene>
<accession>A0A090Y727</accession>
<feature type="domain" description="PcRGLX/YetA-like N-terminal RIFT barrel" evidence="2">
    <location>
        <begin position="15"/>
        <end position="47"/>
    </location>
</feature>
<dbReference type="Pfam" id="PF21346">
    <property type="entry name" value="PcRGLX_3rd"/>
    <property type="match status" value="1"/>
</dbReference>
<dbReference type="GeneID" id="77010895"/>
<evidence type="ECO:0000259" key="2">
    <source>
        <dbReference type="Pfam" id="PF19501"/>
    </source>
</evidence>
<reference evidence="5 6" key="1">
    <citation type="submission" date="2014-04" db="EMBL/GenBank/DDBJ databases">
        <authorList>
            <person name="Bishop-Lilly K.A."/>
            <person name="Broomall S.M."/>
            <person name="Chain P.S."/>
            <person name="Chertkov O."/>
            <person name="Coyne S.R."/>
            <person name="Daligault H.E."/>
            <person name="Davenport K.W."/>
            <person name="Erkkila T."/>
            <person name="Frey K.G."/>
            <person name="Gibbons H.S."/>
            <person name="Gu W."/>
            <person name="Jaissle J."/>
            <person name="Johnson S.L."/>
            <person name="Koroleva G.I."/>
            <person name="Ladner J.T."/>
            <person name="Lo C.-C."/>
            <person name="Minogue T.D."/>
            <person name="Munk C."/>
            <person name="Palacios G.F."/>
            <person name="Redden C.L."/>
            <person name="Rosenzweig C.N."/>
            <person name="Scholz M.B."/>
            <person name="Teshima H."/>
            <person name="Xu Y."/>
        </authorList>
    </citation>
    <scope>NUCLEOTIDE SEQUENCE [LARGE SCALE GENOMIC DNA]</scope>
    <source>
        <strain evidence="5 6">8244</strain>
    </source>
</reference>
<dbReference type="HOGENOM" id="CLU_005777_0_0_9"/>
<feature type="region of interest" description="Disordered" evidence="1">
    <location>
        <begin position="64"/>
        <end position="90"/>
    </location>
</feature>
<dbReference type="Proteomes" id="UP000029278">
    <property type="component" value="Unassembled WGS sequence"/>
</dbReference>
<evidence type="ECO:0000256" key="1">
    <source>
        <dbReference type="SAM" id="MobiDB-lite"/>
    </source>
</evidence>
<evidence type="ECO:0000313" key="5">
    <source>
        <dbReference type="EMBL" id="KFM94279.1"/>
    </source>
</evidence>
<protein>
    <recommendedName>
        <fullName evidence="7">Tat pathway signal sequence domain protein</fullName>
    </recommendedName>
</protein>
<keyword evidence="6" id="KW-1185">Reference proteome</keyword>
<organism evidence="5 6">
    <name type="scientific">Paenibacillus macerans</name>
    <name type="common">Bacillus macerans</name>
    <dbReference type="NCBI Taxonomy" id="44252"/>
    <lineage>
        <taxon>Bacteria</taxon>
        <taxon>Bacillati</taxon>
        <taxon>Bacillota</taxon>
        <taxon>Bacilli</taxon>
        <taxon>Bacillales</taxon>
        <taxon>Paenibacillaceae</taxon>
        <taxon>Paenibacillus</taxon>
    </lineage>
</organism>
<dbReference type="EMBL" id="JMQA01000048">
    <property type="protein sequence ID" value="KFM94279.1"/>
    <property type="molecule type" value="Genomic_DNA"/>
</dbReference>